<accession>D8LSG1</accession>
<feature type="compositionally biased region" description="Basic residues" evidence="4">
    <location>
        <begin position="60"/>
        <end position="69"/>
    </location>
</feature>
<dbReference type="InterPro" id="IPR015914">
    <property type="entry name" value="PAPs_N"/>
</dbReference>
<name>D8LSG1_ECTSI</name>
<dbReference type="STRING" id="2880.D8LSG1"/>
<feature type="region of interest" description="Disordered" evidence="4">
    <location>
        <begin position="299"/>
        <end position="365"/>
    </location>
</feature>
<feature type="region of interest" description="Disordered" evidence="4">
    <location>
        <begin position="29"/>
        <end position="69"/>
    </location>
</feature>
<dbReference type="GO" id="GO:0046872">
    <property type="term" value="F:metal ion binding"/>
    <property type="evidence" value="ECO:0007669"/>
    <property type="project" value="InterPro"/>
</dbReference>
<gene>
    <name evidence="9" type="ORF">Esi_0072_0083</name>
</gene>
<dbReference type="InterPro" id="IPR008963">
    <property type="entry name" value="Purple_acid_Pase-like_N"/>
</dbReference>
<dbReference type="InterPro" id="IPR004843">
    <property type="entry name" value="Calcineurin-like_PHP"/>
</dbReference>
<evidence type="ECO:0000256" key="3">
    <source>
        <dbReference type="RuleBase" id="RU361203"/>
    </source>
</evidence>
<dbReference type="Pfam" id="PF00149">
    <property type="entry name" value="Metallophos"/>
    <property type="match status" value="1"/>
</dbReference>
<feature type="region of interest" description="Disordered" evidence="4">
    <location>
        <begin position="679"/>
        <end position="710"/>
    </location>
</feature>
<organism evidence="9 10">
    <name type="scientific">Ectocarpus siliculosus</name>
    <name type="common">Brown alga</name>
    <name type="synonym">Conferva siliculosa</name>
    <dbReference type="NCBI Taxonomy" id="2880"/>
    <lineage>
        <taxon>Eukaryota</taxon>
        <taxon>Sar</taxon>
        <taxon>Stramenopiles</taxon>
        <taxon>Ochrophyta</taxon>
        <taxon>PX clade</taxon>
        <taxon>Phaeophyceae</taxon>
        <taxon>Ectocarpales</taxon>
        <taxon>Ectocarpaceae</taxon>
        <taxon>Ectocarpus</taxon>
    </lineage>
</organism>
<dbReference type="Proteomes" id="UP000002630">
    <property type="component" value="Linkage Group LG11"/>
</dbReference>
<dbReference type="EC" id="3.1.3.2" evidence="3"/>
<evidence type="ECO:0000256" key="1">
    <source>
        <dbReference type="ARBA" id="ARBA00022729"/>
    </source>
</evidence>
<comment type="similarity">
    <text evidence="3">Belongs to the metallophosphoesterase superfamily. Purple acid phosphatase family.</text>
</comment>
<proteinExistence type="inferred from homology"/>
<dbReference type="Gene3D" id="2.60.40.380">
    <property type="entry name" value="Purple acid phosphatase-like, N-terminal"/>
    <property type="match status" value="1"/>
</dbReference>
<keyword evidence="2" id="KW-0325">Glycoprotein</keyword>
<reference evidence="9 10" key="1">
    <citation type="journal article" date="2010" name="Nature">
        <title>The Ectocarpus genome and the independent evolution of multicellularity in brown algae.</title>
        <authorList>
            <person name="Cock J.M."/>
            <person name="Sterck L."/>
            <person name="Rouze P."/>
            <person name="Scornet D."/>
            <person name="Allen A.E."/>
            <person name="Amoutzias G."/>
            <person name="Anthouard V."/>
            <person name="Artiguenave F."/>
            <person name="Aury J.M."/>
            <person name="Badger J.H."/>
            <person name="Beszteri B."/>
            <person name="Billiau K."/>
            <person name="Bonnet E."/>
            <person name="Bothwell J.H."/>
            <person name="Bowler C."/>
            <person name="Boyen C."/>
            <person name="Brownlee C."/>
            <person name="Carrano C.J."/>
            <person name="Charrier B."/>
            <person name="Cho G.Y."/>
            <person name="Coelho S.M."/>
            <person name="Collen J."/>
            <person name="Corre E."/>
            <person name="Da Silva C."/>
            <person name="Delage L."/>
            <person name="Delaroque N."/>
            <person name="Dittami S.M."/>
            <person name="Doulbeau S."/>
            <person name="Elias M."/>
            <person name="Farnham G."/>
            <person name="Gachon C.M."/>
            <person name="Gschloessl B."/>
            <person name="Heesch S."/>
            <person name="Jabbari K."/>
            <person name="Jubin C."/>
            <person name="Kawai H."/>
            <person name="Kimura K."/>
            <person name="Kloareg B."/>
            <person name="Kupper F.C."/>
            <person name="Lang D."/>
            <person name="Le Bail A."/>
            <person name="Leblanc C."/>
            <person name="Lerouge P."/>
            <person name="Lohr M."/>
            <person name="Lopez P.J."/>
            <person name="Martens C."/>
            <person name="Maumus F."/>
            <person name="Michel G."/>
            <person name="Miranda-Saavedra D."/>
            <person name="Morales J."/>
            <person name="Moreau H."/>
            <person name="Motomura T."/>
            <person name="Nagasato C."/>
            <person name="Napoli C.A."/>
            <person name="Nelson D.R."/>
            <person name="Nyvall-Collen P."/>
            <person name="Peters A.F."/>
            <person name="Pommier C."/>
            <person name="Potin P."/>
            <person name="Poulain J."/>
            <person name="Quesneville H."/>
            <person name="Read B."/>
            <person name="Rensing S.A."/>
            <person name="Ritter A."/>
            <person name="Rousvoal S."/>
            <person name="Samanta M."/>
            <person name="Samson G."/>
            <person name="Schroeder D.C."/>
            <person name="Segurens B."/>
            <person name="Strittmatter M."/>
            <person name="Tonon T."/>
            <person name="Tregear J.W."/>
            <person name="Valentin K."/>
            <person name="von Dassow P."/>
            <person name="Yamagishi T."/>
            <person name="Van de Peer Y."/>
            <person name="Wincker P."/>
        </authorList>
    </citation>
    <scope>NUCLEOTIDE SEQUENCE [LARGE SCALE GENOMIC DNA]</scope>
    <source>
        <strain evidence="10">Ec32 / CCAP1310/4</strain>
    </source>
</reference>
<dbReference type="InParanoid" id="D8LSG1"/>
<feature type="compositionally biased region" description="Low complexity" evidence="4">
    <location>
        <begin position="700"/>
        <end position="710"/>
    </location>
</feature>
<dbReference type="PANTHER" id="PTHR45867">
    <property type="entry name" value="PURPLE ACID PHOSPHATASE"/>
    <property type="match status" value="1"/>
</dbReference>
<dbReference type="AlphaFoldDB" id="D8LSG1"/>
<keyword evidence="5" id="KW-1133">Transmembrane helix</keyword>
<evidence type="ECO:0000259" key="7">
    <source>
        <dbReference type="Pfam" id="PF14008"/>
    </source>
</evidence>
<dbReference type="InterPro" id="IPR029052">
    <property type="entry name" value="Metallo-depent_PP-like"/>
</dbReference>
<dbReference type="Gene3D" id="3.60.21.10">
    <property type="match status" value="1"/>
</dbReference>
<feature type="transmembrane region" description="Helical" evidence="5">
    <location>
        <begin position="167"/>
        <end position="192"/>
    </location>
</feature>
<keyword evidence="1" id="KW-0732">Signal</keyword>
<evidence type="ECO:0000259" key="8">
    <source>
        <dbReference type="Pfam" id="PF16656"/>
    </source>
</evidence>
<dbReference type="CDD" id="cd00839">
    <property type="entry name" value="MPP_PAPs"/>
    <property type="match status" value="1"/>
</dbReference>
<dbReference type="eggNOG" id="KOG1378">
    <property type="taxonomic scope" value="Eukaryota"/>
</dbReference>
<dbReference type="InterPro" id="IPR041792">
    <property type="entry name" value="MPP_PAP"/>
</dbReference>
<dbReference type="Pfam" id="PF16656">
    <property type="entry name" value="Pur_ac_phosph_N"/>
    <property type="match status" value="1"/>
</dbReference>
<feature type="domain" description="Purple acid phosphatase C-terminal" evidence="7">
    <location>
        <begin position="719"/>
        <end position="786"/>
    </location>
</feature>
<feature type="domain" description="Purple acid phosphatase N-terminal" evidence="8">
    <location>
        <begin position="215"/>
        <end position="299"/>
    </location>
</feature>
<evidence type="ECO:0000313" key="10">
    <source>
        <dbReference type="Proteomes" id="UP000002630"/>
    </source>
</evidence>
<protein>
    <recommendedName>
        <fullName evidence="3">Purple acid phosphatase</fullName>
        <ecNumber evidence="3">3.1.3.2</ecNumber>
    </recommendedName>
</protein>
<evidence type="ECO:0000256" key="2">
    <source>
        <dbReference type="ARBA" id="ARBA00023180"/>
    </source>
</evidence>
<keyword evidence="5" id="KW-0812">Transmembrane</keyword>
<dbReference type="Pfam" id="PF14008">
    <property type="entry name" value="Metallophos_C"/>
    <property type="match status" value="1"/>
</dbReference>
<feature type="compositionally biased region" description="Gly residues" evidence="4">
    <location>
        <begin position="307"/>
        <end position="321"/>
    </location>
</feature>
<sequence length="797" mass="83667">MHALGTYIRSTQTFLFIFFARSPRQLSTQGSSFRKATPPATPPLSLASSHGIGGDCSCHSSRKRPRRKTLGGPIIHSGCGCGCGCGGDGINGNNDVGGVDYRYGGSSPPPPSQHGHRHARTGFCRYAEGDSECDDDSMGGGGNKLGPPTGMTPAIKRPRRRRVRCCLSSRCLLVACLCLVVAWGSFKIVWYFQWQARCVEGCYDAEASKTGSQGPEQVHLAYGGVDAEGNPTGVTVVWTTAAGEAPPVVEYGLSRAELNLTAHGSSVRYLDTVHHRAPLEDLAPGTRFFYRCGNPSSPTAAAAAATTGGGAGGREGGGEGAPEGRPPTLDVSVGGVGGGLDSGSALGSDGSVSSETGSTPGAAAAGATVGTVGVRGGGGESGGDGVVTAAVVTEGGKWSGVSSFVTAPEPERWEGDGPWDRPVSVAVVGDLGLVNGGATFDRLHRLVEDGEVDFVLHLGDIGYADDAFLERPWSFGYEDKWDAFMRRASHEFAAKVPYMVVPGNHEAECHSPACLSSPRRLNALSNFAAFNARFRMPSTESGADHGVSMWYSFNVGPVHFVVVDTETDFEGAGGDHLHWVGFEHGNGGFGDQVAWLEQDLAAAHQERDVRPWIVVAGHRPMYSTEKSDSEGLTSFGHSNRIRKAFEPIFEKNKVDVYLSGHVHAFERSLPVLDNVPYPNDVSGSGNNGGGGGGGGGVGASPQSLRTSSSSRMVYESPVAPVHIVNGAGGCIEGFTKPEPVYPASFPRWRAVATSMVPGVGILTFSSKAEMRSTFVTSDSPAEILDELTIRHQRPPLR</sequence>
<feature type="compositionally biased region" description="Low complexity" evidence="4">
    <location>
        <begin position="342"/>
        <end position="365"/>
    </location>
</feature>
<dbReference type="SUPFAM" id="SSF49363">
    <property type="entry name" value="Purple acid phosphatase, N-terminal domain"/>
    <property type="match status" value="1"/>
</dbReference>
<dbReference type="EMBL" id="FN648949">
    <property type="protein sequence ID" value="CBN75218.1"/>
    <property type="molecule type" value="Genomic_DNA"/>
</dbReference>
<evidence type="ECO:0000256" key="4">
    <source>
        <dbReference type="SAM" id="MobiDB-lite"/>
    </source>
</evidence>
<dbReference type="EMBL" id="FN649736">
    <property type="protein sequence ID" value="CBN75218.1"/>
    <property type="molecule type" value="Genomic_DNA"/>
</dbReference>
<dbReference type="GO" id="GO:0003993">
    <property type="term" value="F:acid phosphatase activity"/>
    <property type="evidence" value="ECO:0007669"/>
    <property type="project" value="UniProtKB-EC"/>
</dbReference>
<dbReference type="SUPFAM" id="SSF56300">
    <property type="entry name" value="Metallo-dependent phosphatases"/>
    <property type="match status" value="1"/>
</dbReference>
<dbReference type="InterPro" id="IPR025733">
    <property type="entry name" value="PAPs_C"/>
</dbReference>
<comment type="catalytic activity">
    <reaction evidence="3">
        <text>a phosphate monoester + H2O = an alcohol + phosphate</text>
        <dbReference type="Rhea" id="RHEA:15017"/>
        <dbReference type="ChEBI" id="CHEBI:15377"/>
        <dbReference type="ChEBI" id="CHEBI:30879"/>
        <dbReference type="ChEBI" id="CHEBI:43474"/>
        <dbReference type="ChEBI" id="CHEBI:67140"/>
        <dbReference type="EC" id="3.1.3.2"/>
    </reaction>
</comment>
<keyword evidence="10" id="KW-1185">Reference proteome</keyword>
<feature type="domain" description="Calcineurin-like phosphoesterase" evidence="6">
    <location>
        <begin position="424"/>
        <end position="664"/>
    </location>
</feature>
<dbReference type="PANTHER" id="PTHR45867:SF3">
    <property type="entry name" value="ACID PHOSPHATASE TYPE 7"/>
    <property type="match status" value="1"/>
</dbReference>
<evidence type="ECO:0000313" key="9">
    <source>
        <dbReference type="EMBL" id="CBN75218.1"/>
    </source>
</evidence>
<dbReference type="OrthoDB" id="45007at2759"/>
<evidence type="ECO:0000259" key="6">
    <source>
        <dbReference type="Pfam" id="PF00149"/>
    </source>
</evidence>
<keyword evidence="3" id="KW-0378">Hydrolase</keyword>
<keyword evidence="5" id="KW-0472">Membrane</keyword>
<feature type="compositionally biased region" description="Gly residues" evidence="4">
    <location>
        <begin position="685"/>
        <end position="698"/>
    </location>
</feature>
<evidence type="ECO:0000256" key="5">
    <source>
        <dbReference type="SAM" id="Phobius"/>
    </source>
</evidence>